<evidence type="ECO:0000313" key="3">
    <source>
        <dbReference type="EMBL" id="CAE8670528.1"/>
    </source>
</evidence>
<protein>
    <submittedName>
        <fullName evidence="3">Uncharacterized protein</fullName>
    </submittedName>
</protein>
<gene>
    <name evidence="3" type="ORF">PGLA2088_LOCUS17490</name>
</gene>
<feature type="coiled-coil region" evidence="1">
    <location>
        <begin position="496"/>
        <end position="523"/>
    </location>
</feature>
<reference evidence="3" key="1">
    <citation type="submission" date="2021-02" db="EMBL/GenBank/DDBJ databases">
        <authorList>
            <person name="Dougan E. K."/>
            <person name="Rhodes N."/>
            <person name="Thang M."/>
            <person name="Chan C."/>
        </authorList>
    </citation>
    <scope>NUCLEOTIDE SEQUENCE</scope>
</reference>
<keyword evidence="1" id="KW-0175">Coiled coil</keyword>
<organism evidence="3 4">
    <name type="scientific">Polarella glacialis</name>
    <name type="common">Dinoflagellate</name>
    <dbReference type="NCBI Taxonomy" id="89957"/>
    <lineage>
        <taxon>Eukaryota</taxon>
        <taxon>Sar</taxon>
        <taxon>Alveolata</taxon>
        <taxon>Dinophyceae</taxon>
        <taxon>Suessiales</taxon>
        <taxon>Suessiaceae</taxon>
        <taxon>Polarella</taxon>
    </lineage>
</organism>
<accession>A0A813J6D8</accession>
<feature type="region of interest" description="Disordered" evidence="2">
    <location>
        <begin position="1"/>
        <end position="33"/>
    </location>
</feature>
<feature type="non-terminal residue" evidence="3">
    <location>
        <position position="1"/>
    </location>
</feature>
<proteinExistence type="predicted"/>
<evidence type="ECO:0000256" key="1">
    <source>
        <dbReference type="SAM" id="Coils"/>
    </source>
</evidence>
<sequence>AKTRNNSASPERPRSGQESRHSRRPSSPNWQVEMEDMRRELRASFAEIKEELALAVNQTIAELRQDVHGEAASLRQHLSRDGDEESQQVVVEQQQQPNNNNSLQLSQEIERSRTELLHSQQAAVEEILRSMRSLQEISVSSATAAVAHQFQSQLAPLLNELREVTARVDSSHAELTKVVLEGSKVELDLTPVLRAVDDSSCELKEVVQASADSSAQAVGAALAEELQKVRVELDPATALEPLKELLAKLLEEQQEVDLSPLLAELQAVRGEMNMDRSHTAQTILALEGIVKKLSEQLPILLEDVKSPVLEVVRESSDGRSPVLEAVRESSDGRSPVVEAVRESSDGRSPVVEAVRESSDGRSPVVEAVRESSDGRSPILEAINGSRLDMFSLMQLVRENSVDLSPVLEAIEDLKDVGGQRRGSTIAQEGIPVERLEGRMGKGIQEGELSQALAATKEEIKEVLRSVEILREQDLPQLLKDVRESVSSSLSRCASDTAKSEAELQRVLREVQEVREDLAAARALHSAEAEGLPGLVARQLRDALSGMEQERKVDLTPVLRALQDKRAEDEEGTRKTLEELQKLRRSTDLSEVLEAVREVDSAKILRAIRECKVATEGLDVTLVDEVRRVAEDVRLLSKPSRELTRLREEMEAVKLEVHCRAEEDISSVIAAIKDVHRETPTVDLSEVLGEIQALKKDLSDGKLLGVSEDVHPNAATTMRMQSPGLGGRENVGFLQTQAIELSSLSSPAVCRRR</sequence>
<evidence type="ECO:0000256" key="2">
    <source>
        <dbReference type="SAM" id="MobiDB-lite"/>
    </source>
</evidence>
<feature type="compositionally biased region" description="Basic and acidic residues" evidence="2">
    <location>
        <begin position="11"/>
        <end position="20"/>
    </location>
</feature>
<evidence type="ECO:0000313" key="4">
    <source>
        <dbReference type="Proteomes" id="UP000626109"/>
    </source>
</evidence>
<dbReference type="AlphaFoldDB" id="A0A813J6D8"/>
<feature type="region of interest" description="Disordered" evidence="2">
    <location>
        <begin position="320"/>
        <end position="362"/>
    </location>
</feature>
<feature type="region of interest" description="Disordered" evidence="2">
    <location>
        <begin position="72"/>
        <end position="102"/>
    </location>
</feature>
<dbReference type="Proteomes" id="UP000626109">
    <property type="component" value="Unassembled WGS sequence"/>
</dbReference>
<comment type="caution">
    <text evidence="3">The sequence shown here is derived from an EMBL/GenBank/DDBJ whole genome shotgun (WGS) entry which is preliminary data.</text>
</comment>
<dbReference type="EMBL" id="CAJNNW010023325">
    <property type="protein sequence ID" value="CAE8670528.1"/>
    <property type="molecule type" value="Genomic_DNA"/>
</dbReference>
<feature type="compositionally biased region" description="Low complexity" evidence="2">
    <location>
        <begin position="87"/>
        <end position="102"/>
    </location>
</feature>
<name>A0A813J6D8_POLGL</name>